<dbReference type="Proteomes" id="UP000295711">
    <property type="component" value="Unassembled WGS sequence"/>
</dbReference>
<name>A0A4R2L860_9FIRM</name>
<sequence>MDIFEGESVALKQEGRGVLSRNRYLYAEENLLGSGPVSADFEVMRNDGIHISLCAVVSVNRVKALVQNLLTCQLVVGMMDLR</sequence>
<dbReference type="AlphaFoldDB" id="A0A4R2L860"/>
<reference evidence="1 2" key="1">
    <citation type="submission" date="2019-03" db="EMBL/GenBank/DDBJ databases">
        <title>Genomic Encyclopedia of Type Strains, Phase IV (KMG-IV): sequencing the most valuable type-strain genomes for metagenomic binning, comparative biology and taxonomic classification.</title>
        <authorList>
            <person name="Goeker M."/>
        </authorList>
    </citation>
    <scope>NUCLEOTIDE SEQUENCE [LARGE SCALE GENOMIC DNA]</scope>
    <source>
        <strain evidence="1 2">DSM 28559</strain>
    </source>
</reference>
<organism evidence="1 2">
    <name type="scientific">Frisingicoccus caecimuris</name>
    <dbReference type="NCBI Taxonomy" id="1796636"/>
    <lineage>
        <taxon>Bacteria</taxon>
        <taxon>Bacillati</taxon>
        <taxon>Bacillota</taxon>
        <taxon>Clostridia</taxon>
        <taxon>Lachnospirales</taxon>
        <taxon>Lachnospiraceae</taxon>
        <taxon>Frisingicoccus</taxon>
    </lineage>
</organism>
<dbReference type="EMBL" id="SLXA01000015">
    <property type="protein sequence ID" value="TCO82846.1"/>
    <property type="molecule type" value="Genomic_DNA"/>
</dbReference>
<protein>
    <submittedName>
        <fullName evidence="1">Uncharacterized protein</fullName>
    </submittedName>
</protein>
<gene>
    <name evidence="1" type="ORF">EV212_11527</name>
</gene>
<keyword evidence="2" id="KW-1185">Reference proteome</keyword>
<dbReference type="RefSeq" id="WP_132093619.1">
    <property type="nucleotide sequence ID" value="NZ_JANKAQ010000006.1"/>
</dbReference>
<evidence type="ECO:0000313" key="1">
    <source>
        <dbReference type="EMBL" id="TCO82846.1"/>
    </source>
</evidence>
<comment type="caution">
    <text evidence="1">The sequence shown here is derived from an EMBL/GenBank/DDBJ whole genome shotgun (WGS) entry which is preliminary data.</text>
</comment>
<evidence type="ECO:0000313" key="2">
    <source>
        <dbReference type="Proteomes" id="UP000295711"/>
    </source>
</evidence>
<proteinExistence type="predicted"/>
<accession>A0A4R2L860</accession>